<gene>
    <name evidence="5" type="primary">rps13</name>
    <name evidence="8" type="ORF">D6D85_04360</name>
</gene>
<dbReference type="InterPro" id="IPR027437">
    <property type="entry name" value="Rbsml_uS13_C"/>
</dbReference>
<comment type="caution">
    <text evidence="8">The sequence shown here is derived from an EMBL/GenBank/DDBJ whole genome shotgun (WGS) entry which is preliminary data.</text>
</comment>
<feature type="compositionally biased region" description="Low complexity" evidence="7">
    <location>
        <begin position="129"/>
        <end position="140"/>
    </location>
</feature>
<proteinExistence type="inferred from homology"/>
<keyword evidence="5" id="KW-0699">rRNA-binding</keyword>
<comment type="subunit">
    <text evidence="4 5">Part of the 30S ribosomal subunit. Forms a loose heterodimer with protein S19. Forms two bridges to the 50S subunit in the 70S ribosome.</text>
</comment>
<evidence type="ECO:0000256" key="1">
    <source>
        <dbReference type="ARBA" id="ARBA00008080"/>
    </source>
</evidence>
<dbReference type="GO" id="GO:0005829">
    <property type="term" value="C:cytosol"/>
    <property type="evidence" value="ECO:0007669"/>
    <property type="project" value="TreeGrafter"/>
</dbReference>
<dbReference type="PIRSF" id="PIRSF002134">
    <property type="entry name" value="Ribosomal_S13"/>
    <property type="match status" value="1"/>
</dbReference>
<dbReference type="FunFam" id="1.10.8.50:FF:000001">
    <property type="entry name" value="30S ribosomal protein S13"/>
    <property type="match status" value="1"/>
</dbReference>
<keyword evidence="9" id="KW-1185">Reference proteome</keyword>
<evidence type="ECO:0000256" key="5">
    <source>
        <dbReference type="HAMAP-Rule" id="MF_01315"/>
    </source>
</evidence>
<evidence type="ECO:0000256" key="6">
    <source>
        <dbReference type="RuleBase" id="RU003830"/>
    </source>
</evidence>
<name>A0A3R9PGZ8_9CREN</name>
<dbReference type="AlphaFoldDB" id="A0A3R9PGZ8"/>
<dbReference type="GO" id="GO:0006412">
    <property type="term" value="P:translation"/>
    <property type="evidence" value="ECO:0007669"/>
    <property type="project" value="UniProtKB-UniRule"/>
</dbReference>
<dbReference type="InterPro" id="IPR001892">
    <property type="entry name" value="Ribosomal_uS13"/>
</dbReference>
<dbReference type="RefSeq" id="WP_125670815.1">
    <property type="nucleotide sequence ID" value="NZ_RCOS01000062.1"/>
</dbReference>
<dbReference type="SUPFAM" id="SSF46946">
    <property type="entry name" value="S13-like H2TH domain"/>
    <property type="match status" value="1"/>
</dbReference>
<dbReference type="NCBIfam" id="NF003140">
    <property type="entry name" value="PRK04053.1"/>
    <property type="match status" value="1"/>
</dbReference>
<evidence type="ECO:0000256" key="7">
    <source>
        <dbReference type="SAM" id="MobiDB-lite"/>
    </source>
</evidence>
<feature type="region of interest" description="Disordered" evidence="7">
    <location>
        <begin position="126"/>
        <end position="147"/>
    </location>
</feature>
<dbReference type="HAMAP" id="MF_01315">
    <property type="entry name" value="Ribosomal_uS13"/>
    <property type="match status" value="1"/>
</dbReference>
<dbReference type="PANTHER" id="PTHR10871:SF3">
    <property type="entry name" value="SMALL RIBOSOMAL SUBUNIT PROTEIN US13"/>
    <property type="match status" value="1"/>
</dbReference>
<evidence type="ECO:0000256" key="4">
    <source>
        <dbReference type="ARBA" id="ARBA00063089"/>
    </source>
</evidence>
<dbReference type="OrthoDB" id="372127at2157"/>
<dbReference type="PROSITE" id="PS00646">
    <property type="entry name" value="RIBOSOMAL_S13_1"/>
    <property type="match status" value="1"/>
</dbReference>
<comment type="function">
    <text evidence="5">Located at the top of the head of the 30S subunit, it contacts several helices of the 16S rRNA. In the 70S ribosome it contacts the 23S rRNA (bridge B1a) and protein L5 of the 50S subunit (bridge B1b), connecting the 2 subunits; these bridges are implicated in subunit movement.</text>
</comment>
<dbReference type="GO" id="GO:0015935">
    <property type="term" value="C:small ribosomal subunit"/>
    <property type="evidence" value="ECO:0007669"/>
    <property type="project" value="TreeGrafter"/>
</dbReference>
<protein>
    <recommendedName>
        <fullName evidence="5">Small ribosomal subunit protein uS13</fullName>
    </recommendedName>
</protein>
<sequence length="147" mass="16615">MTSEFRKMIRILNTTVDGDRTIYAALASIKGIGFSLANAVLKKAGIDRYKRAGELTDEEISKIEEVVRNPAMPSWLFNRQRDPVDGKDYILVGDEVTLAERRDISVMKKIKCWKGIRHSLGLKVRGQRTRTTGRSGRTVGYSKREKG</sequence>
<evidence type="ECO:0000256" key="3">
    <source>
        <dbReference type="ARBA" id="ARBA00023274"/>
    </source>
</evidence>
<dbReference type="PANTHER" id="PTHR10871">
    <property type="entry name" value="30S RIBOSOMAL PROTEIN S13/40S RIBOSOMAL PROTEIN S18"/>
    <property type="match status" value="1"/>
</dbReference>
<keyword evidence="3 5" id="KW-0687">Ribonucleoprotein</keyword>
<dbReference type="FunFam" id="4.10.910.10:FF:000002">
    <property type="entry name" value="40S ribosomal protein S18"/>
    <property type="match status" value="1"/>
</dbReference>
<dbReference type="Pfam" id="PF00416">
    <property type="entry name" value="Ribosomal_S13"/>
    <property type="match status" value="1"/>
</dbReference>
<comment type="similarity">
    <text evidence="1 5 6">Belongs to the universal ribosomal protein uS13 family.</text>
</comment>
<accession>A0A3R9PGZ8</accession>
<evidence type="ECO:0000313" key="8">
    <source>
        <dbReference type="EMBL" id="RSN76192.1"/>
    </source>
</evidence>
<dbReference type="Gene3D" id="1.10.8.50">
    <property type="match status" value="1"/>
</dbReference>
<dbReference type="Proteomes" id="UP000277582">
    <property type="component" value="Unassembled WGS sequence"/>
</dbReference>
<dbReference type="InterPro" id="IPR018269">
    <property type="entry name" value="Ribosomal_uS13_CS"/>
</dbReference>
<dbReference type="GO" id="GO:0019843">
    <property type="term" value="F:rRNA binding"/>
    <property type="evidence" value="ECO:0007669"/>
    <property type="project" value="UniProtKB-UniRule"/>
</dbReference>
<reference evidence="8 9" key="1">
    <citation type="submission" date="2018-10" db="EMBL/GenBank/DDBJ databases">
        <title>Co-occurring genomic capacity for anaerobic methane metabolism and dissimilatory sulfite reduction discovered in the Korarchaeota.</title>
        <authorList>
            <person name="Mckay L.J."/>
            <person name="Dlakic M."/>
            <person name="Fields M.W."/>
            <person name="Delmont T.O."/>
            <person name="Eren A.M."/>
            <person name="Jay Z.J."/>
            <person name="Klingelsmith K.B."/>
            <person name="Rusch D.B."/>
            <person name="Inskeep W.P."/>
        </authorList>
    </citation>
    <scope>NUCLEOTIDE SEQUENCE [LARGE SCALE GENOMIC DNA]</scope>
    <source>
        <strain evidence="8 9">MDKW</strain>
    </source>
</reference>
<keyword evidence="2 5" id="KW-0689">Ribosomal protein</keyword>
<keyword evidence="5" id="KW-0694">RNA-binding</keyword>
<dbReference type="EMBL" id="RCOS01000062">
    <property type="protein sequence ID" value="RSN76192.1"/>
    <property type="molecule type" value="Genomic_DNA"/>
</dbReference>
<organism evidence="8 9">
    <name type="scientific">Candidatus Methanodesulfokora washburnensis</name>
    <dbReference type="NCBI Taxonomy" id="2478471"/>
    <lineage>
        <taxon>Archaea</taxon>
        <taxon>Thermoproteota</taxon>
        <taxon>Candidatus Korarchaeia</taxon>
        <taxon>Candidatus Korarchaeia incertae sedis</taxon>
        <taxon>Candidatus Methanodesulfokora</taxon>
    </lineage>
</organism>
<dbReference type="Gene3D" id="4.10.910.10">
    <property type="entry name" value="30s ribosomal protein s13, domain 2"/>
    <property type="match status" value="1"/>
</dbReference>
<dbReference type="GO" id="GO:0003735">
    <property type="term" value="F:structural constituent of ribosome"/>
    <property type="evidence" value="ECO:0007669"/>
    <property type="project" value="InterPro"/>
</dbReference>
<evidence type="ECO:0000313" key="9">
    <source>
        <dbReference type="Proteomes" id="UP000277582"/>
    </source>
</evidence>
<dbReference type="PROSITE" id="PS50159">
    <property type="entry name" value="RIBOSOMAL_S13_2"/>
    <property type="match status" value="1"/>
</dbReference>
<evidence type="ECO:0000256" key="2">
    <source>
        <dbReference type="ARBA" id="ARBA00022980"/>
    </source>
</evidence>
<dbReference type="InterPro" id="IPR010979">
    <property type="entry name" value="Ribosomal_uS13-like_H2TH"/>
</dbReference>